<reference evidence="2" key="2">
    <citation type="submission" date="2015-01" db="EMBL/GenBank/DDBJ databases">
        <title>Evolutionary Origins and Diversification of the Mycorrhizal Mutualists.</title>
        <authorList>
            <consortium name="DOE Joint Genome Institute"/>
            <consortium name="Mycorrhizal Genomics Consortium"/>
            <person name="Kohler A."/>
            <person name="Kuo A."/>
            <person name="Nagy L.G."/>
            <person name="Floudas D."/>
            <person name="Copeland A."/>
            <person name="Barry K.W."/>
            <person name="Cichocki N."/>
            <person name="Veneault-Fourrey C."/>
            <person name="LaButti K."/>
            <person name="Lindquist E.A."/>
            <person name="Lipzen A."/>
            <person name="Lundell T."/>
            <person name="Morin E."/>
            <person name="Murat C."/>
            <person name="Riley R."/>
            <person name="Ohm R."/>
            <person name="Sun H."/>
            <person name="Tunlid A."/>
            <person name="Henrissat B."/>
            <person name="Grigoriev I.V."/>
            <person name="Hibbett D.S."/>
            <person name="Martin F."/>
        </authorList>
    </citation>
    <scope>NUCLEOTIDE SEQUENCE [LARGE SCALE GENOMIC DNA]</scope>
    <source>
        <strain evidence="2">Ve08.2h10</strain>
    </source>
</reference>
<evidence type="ECO:0000313" key="1">
    <source>
        <dbReference type="EMBL" id="KIK93180.1"/>
    </source>
</evidence>
<sequence length="109" mass="12499">LQQGDITFISSILDANPMLYLDEIQNQLLETRDVKVSLATLSRVVHRLQLSHKQLSKTVSERNELLHATWQAEYGDIPMEYFVWIDESSVDDKTNQHTDGWSPLGRACV</sequence>
<dbReference type="PANTHER" id="PTHR46564:SF1">
    <property type="entry name" value="TRANSPOSASE"/>
    <property type="match status" value="1"/>
</dbReference>
<reference evidence="1 2" key="1">
    <citation type="submission" date="2014-04" db="EMBL/GenBank/DDBJ databases">
        <authorList>
            <consortium name="DOE Joint Genome Institute"/>
            <person name="Kuo A."/>
            <person name="Kohler A."/>
            <person name="Jargeat P."/>
            <person name="Nagy L.G."/>
            <person name="Floudas D."/>
            <person name="Copeland A."/>
            <person name="Barry K.W."/>
            <person name="Cichocki N."/>
            <person name="Veneault-Fourrey C."/>
            <person name="LaButti K."/>
            <person name="Lindquist E.A."/>
            <person name="Lipzen A."/>
            <person name="Lundell T."/>
            <person name="Morin E."/>
            <person name="Murat C."/>
            <person name="Sun H."/>
            <person name="Tunlid A."/>
            <person name="Henrissat B."/>
            <person name="Grigoriev I.V."/>
            <person name="Hibbett D.S."/>
            <person name="Martin F."/>
            <person name="Nordberg H.P."/>
            <person name="Cantor M.N."/>
            <person name="Hua S.X."/>
        </authorList>
    </citation>
    <scope>NUCLEOTIDE SEQUENCE [LARGE SCALE GENOMIC DNA]</scope>
    <source>
        <strain evidence="1 2">Ve08.2h10</strain>
    </source>
</reference>
<dbReference type="Proteomes" id="UP000054538">
    <property type="component" value="Unassembled WGS sequence"/>
</dbReference>
<dbReference type="STRING" id="930991.A0A0D0E671"/>
<evidence type="ECO:0008006" key="3">
    <source>
        <dbReference type="Google" id="ProtNLM"/>
    </source>
</evidence>
<name>A0A0D0E671_9AGAM</name>
<dbReference type="AlphaFoldDB" id="A0A0D0E671"/>
<evidence type="ECO:0000313" key="2">
    <source>
        <dbReference type="Proteomes" id="UP000054538"/>
    </source>
</evidence>
<feature type="non-terminal residue" evidence="1">
    <location>
        <position position="1"/>
    </location>
</feature>
<dbReference type="HOGENOM" id="CLU_056788_8_4_1"/>
<proteinExistence type="predicted"/>
<dbReference type="OrthoDB" id="3264182at2759"/>
<gene>
    <name evidence="1" type="ORF">PAXRUDRAFT_145640</name>
</gene>
<accession>A0A0D0E671</accession>
<protein>
    <recommendedName>
        <fullName evidence="3">Transposase</fullName>
    </recommendedName>
</protein>
<dbReference type="EMBL" id="KN825207">
    <property type="protein sequence ID" value="KIK93180.1"/>
    <property type="molecule type" value="Genomic_DNA"/>
</dbReference>
<dbReference type="InParanoid" id="A0A0D0E671"/>
<keyword evidence="2" id="KW-1185">Reference proteome</keyword>
<dbReference type="PANTHER" id="PTHR46564">
    <property type="entry name" value="TRANSPOSASE"/>
    <property type="match status" value="1"/>
</dbReference>
<organism evidence="1 2">
    <name type="scientific">Paxillus rubicundulus Ve08.2h10</name>
    <dbReference type="NCBI Taxonomy" id="930991"/>
    <lineage>
        <taxon>Eukaryota</taxon>
        <taxon>Fungi</taxon>
        <taxon>Dikarya</taxon>
        <taxon>Basidiomycota</taxon>
        <taxon>Agaricomycotina</taxon>
        <taxon>Agaricomycetes</taxon>
        <taxon>Agaricomycetidae</taxon>
        <taxon>Boletales</taxon>
        <taxon>Paxilineae</taxon>
        <taxon>Paxillaceae</taxon>
        <taxon>Paxillus</taxon>
    </lineage>
</organism>